<dbReference type="InterPro" id="IPR013783">
    <property type="entry name" value="Ig-like_fold"/>
</dbReference>
<reference evidence="11 12" key="1">
    <citation type="submission" date="2019-07" db="EMBL/GenBank/DDBJ databases">
        <authorList>
            <person name="Kim J."/>
        </authorList>
    </citation>
    <scope>NUCLEOTIDE SEQUENCE [LARGE SCALE GENOMIC DNA]</scope>
    <source>
        <strain evidence="11 12">JC52</strain>
    </source>
</reference>
<dbReference type="PROSITE" id="PS50853">
    <property type="entry name" value="FN3"/>
    <property type="match status" value="1"/>
</dbReference>
<dbReference type="Gene3D" id="3.20.20.80">
    <property type="entry name" value="Glycosidases"/>
    <property type="match status" value="1"/>
</dbReference>
<accession>A0A559K692</accession>
<keyword evidence="4 7" id="KW-0378">Hydrolase</keyword>
<name>A0A559K692_9BACL</name>
<dbReference type="PROSITE" id="PS01095">
    <property type="entry name" value="GH18_1"/>
    <property type="match status" value="1"/>
</dbReference>
<keyword evidence="12" id="KW-1185">Reference proteome</keyword>
<evidence type="ECO:0000259" key="9">
    <source>
        <dbReference type="PROSITE" id="PS50853"/>
    </source>
</evidence>
<keyword evidence="8" id="KW-1133">Transmembrane helix</keyword>
<evidence type="ECO:0000256" key="5">
    <source>
        <dbReference type="ARBA" id="ARBA00023024"/>
    </source>
</evidence>
<keyword evidence="8" id="KW-0472">Membrane</keyword>
<keyword evidence="5" id="KW-0119">Carbohydrate metabolism</keyword>
<dbReference type="PROSITE" id="PS51910">
    <property type="entry name" value="GH18_2"/>
    <property type="match status" value="1"/>
</dbReference>
<dbReference type="SUPFAM" id="SSF51445">
    <property type="entry name" value="(Trans)glycosidases"/>
    <property type="match status" value="1"/>
</dbReference>
<organism evidence="11 12">
    <name type="scientific">Paenibacillus cremeus</name>
    <dbReference type="NCBI Taxonomy" id="2163881"/>
    <lineage>
        <taxon>Bacteria</taxon>
        <taxon>Bacillati</taxon>
        <taxon>Bacillota</taxon>
        <taxon>Bacilli</taxon>
        <taxon>Bacillales</taxon>
        <taxon>Paenibacillaceae</taxon>
        <taxon>Paenibacillus</taxon>
    </lineage>
</organism>
<evidence type="ECO:0000256" key="3">
    <source>
        <dbReference type="ARBA" id="ARBA00012729"/>
    </source>
</evidence>
<gene>
    <name evidence="11" type="ORF">FPZ49_22485</name>
</gene>
<evidence type="ECO:0000313" key="11">
    <source>
        <dbReference type="EMBL" id="TVY07654.1"/>
    </source>
</evidence>
<dbReference type="InterPro" id="IPR001223">
    <property type="entry name" value="Glyco_hydro18_cat"/>
</dbReference>
<dbReference type="CDD" id="cd06548">
    <property type="entry name" value="GH18_chitinase"/>
    <property type="match status" value="1"/>
</dbReference>
<dbReference type="Gene3D" id="2.60.40.10">
    <property type="entry name" value="Immunoglobulins"/>
    <property type="match status" value="1"/>
</dbReference>
<dbReference type="InterPro" id="IPR050314">
    <property type="entry name" value="Glycosyl_Hydrlase_18"/>
</dbReference>
<dbReference type="Gene3D" id="3.10.50.10">
    <property type="match status" value="1"/>
</dbReference>
<dbReference type="Proteomes" id="UP000317036">
    <property type="component" value="Unassembled WGS sequence"/>
</dbReference>
<dbReference type="InterPro" id="IPR011583">
    <property type="entry name" value="Chitinase_II/V-like_cat"/>
</dbReference>
<comment type="catalytic activity">
    <reaction evidence="1">
        <text>Random endo-hydrolysis of N-acetyl-beta-D-glucosaminide (1-&gt;4)-beta-linkages in chitin and chitodextrins.</text>
        <dbReference type="EC" id="3.2.1.14"/>
    </reaction>
</comment>
<proteinExistence type="inferred from homology"/>
<evidence type="ECO:0000256" key="8">
    <source>
        <dbReference type="SAM" id="Phobius"/>
    </source>
</evidence>
<keyword evidence="6 7" id="KW-0326">Glycosidase</keyword>
<dbReference type="AlphaFoldDB" id="A0A559K692"/>
<sequence>MTTDIMIPCCNSCTPNKNSKIYIQKGRKFGLKRTVVFRHVLVVSMILSFFFAFFAPDAYAARDRRAPTAPTGLKVTSVTDRTAVLDWNAATDNVKVTSYWVYQGSALLTKTTGLTYTATGLTPGQKYTFSVKAADAAGNVSSSSSSVSATTLASTPAPTKKALIGYYSGWSTYNGKQVADLDGSQLTQINYAFAAIGPDLKIALGDSYADVEQRFPNDTGSEPFFGNLGQLVKLKQRYPQLKTLISVGGWSGSAHFSDVALTEASRTAFANSALAFILKYKMDGIDIDWEYPVAGGDPGNITRPEDKVNFTLLMKKLRETLDAQKAKDGKTYLLSFAAAAGSSYINNVELSKLQTYVDYVNVMSYDMHGTWDSETGFNAPLYKDPAVGSASDIGIHDVMQLFLKAGVPSGKLVMGVPFYGYKYDQVANVNHGLYQSFQGGKALTYAEIVSGYLNQGYTRYYNAASQAPYLYNGSSLISYDDPESVQAKAAYVKSQGLAGAMIWTLGQDTVNRDLQSALYRGLQ</sequence>
<dbReference type="InterPro" id="IPR003961">
    <property type="entry name" value="FN3_dom"/>
</dbReference>
<dbReference type="SMART" id="SM00636">
    <property type="entry name" value="Glyco_18"/>
    <property type="match status" value="1"/>
</dbReference>
<dbReference type="EC" id="3.2.1.14" evidence="3"/>
<feature type="domain" description="Fibronectin type-III" evidence="9">
    <location>
        <begin position="69"/>
        <end position="154"/>
    </location>
</feature>
<keyword evidence="5" id="KW-0624">Polysaccharide degradation</keyword>
<dbReference type="GO" id="GO:0005975">
    <property type="term" value="P:carbohydrate metabolic process"/>
    <property type="evidence" value="ECO:0007669"/>
    <property type="project" value="InterPro"/>
</dbReference>
<feature type="domain" description="GH18" evidence="10">
    <location>
        <begin position="161"/>
        <end position="523"/>
    </location>
</feature>
<dbReference type="OrthoDB" id="9775889at2"/>
<feature type="transmembrane region" description="Helical" evidence="8">
    <location>
        <begin position="35"/>
        <end position="55"/>
    </location>
</feature>
<dbReference type="SUPFAM" id="SSF49265">
    <property type="entry name" value="Fibronectin type III"/>
    <property type="match status" value="1"/>
</dbReference>
<evidence type="ECO:0000256" key="4">
    <source>
        <dbReference type="ARBA" id="ARBA00022801"/>
    </source>
</evidence>
<evidence type="ECO:0000256" key="7">
    <source>
        <dbReference type="RuleBase" id="RU000489"/>
    </source>
</evidence>
<dbReference type="SUPFAM" id="SSF54556">
    <property type="entry name" value="Chitinase insertion domain"/>
    <property type="match status" value="1"/>
</dbReference>
<dbReference type="GO" id="GO:0008843">
    <property type="term" value="F:endochitinase activity"/>
    <property type="evidence" value="ECO:0007669"/>
    <property type="project" value="UniProtKB-EC"/>
</dbReference>
<evidence type="ECO:0000256" key="2">
    <source>
        <dbReference type="ARBA" id="ARBA00009121"/>
    </source>
</evidence>
<evidence type="ECO:0000256" key="1">
    <source>
        <dbReference type="ARBA" id="ARBA00000822"/>
    </source>
</evidence>
<dbReference type="PANTHER" id="PTHR11177">
    <property type="entry name" value="CHITINASE"/>
    <property type="match status" value="1"/>
</dbReference>
<dbReference type="InterPro" id="IPR029070">
    <property type="entry name" value="Chitinase_insertion_sf"/>
</dbReference>
<dbReference type="EMBL" id="VNJI01000033">
    <property type="protein sequence ID" value="TVY07654.1"/>
    <property type="molecule type" value="Genomic_DNA"/>
</dbReference>
<dbReference type="InterPro" id="IPR017853">
    <property type="entry name" value="GH"/>
</dbReference>
<dbReference type="Pfam" id="PF00041">
    <property type="entry name" value="fn3"/>
    <property type="match status" value="1"/>
</dbReference>
<keyword evidence="5" id="KW-0146">Chitin degradation</keyword>
<comment type="caution">
    <text evidence="11">The sequence shown here is derived from an EMBL/GenBank/DDBJ whole genome shotgun (WGS) entry which is preliminary data.</text>
</comment>
<evidence type="ECO:0000313" key="12">
    <source>
        <dbReference type="Proteomes" id="UP000317036"/>
    </source>
</evidence>
<dbReference type="PANTHER" id="PTHR11177:SF317">
    <property type="entry name" value="CHITINASE 12-RELATED"/>
    <property type="match status" value="1"/>
</dbReference>
<dbReference type="InterPro" id="IPR001579">
    <property type="entry name" value="Glyco_hydro_18_chit_AS"/>
</dbReference>
<dbReference type="CDD" id="cd00063">
    <property type="entry name" value="FN3"/>
    <property type="match status" value="1"/>
</dbReference>
<evidence type="ECO:0000259" key="10">
    <source>
        <dbReference type="PROSITE" id="PS51910"/>
    </source>
</evidence>
<protein>
    <recommendedName>
        <fullName evidence="3">chitinase</fullName>
        <ecNumber evidence="3">3.2.1.14</ecNumber>
    </recommendedName>
</protein>
<dbReference type="GO" id="GO:0008061">
    <property type="term" value="F:chitin binding"/>
    <property type="evidence" value="ECO:0007669"/>
    <property type="project" value="InterPro"/>
</dbReference>
<comment type="similarity">
    <text evidence="2">Belongs to the glycosyl hydrolase 18 family. Chitinase class II subfamily.</text>
</comment>
<evidence type="ECO:0000256" key="6">
    <source>
        <dbReference type="ARBA" id="ARBA00023295"/>
    </source>
</evidence>
<dbReference type="GO" id="GO:0006032">
    <property type="term" value="P:chitin catabolic process"/>
    <property type="evidence" value="ECO:0007669"/>
    <property type="project" value="UniProtKB-KW"/>
</dbReference>
<dbReference type="InterPro" id="IPR036116">
    <property type="entry name" value="FN3_sf"/>
</dbReference>
<dbReference type="SMART" id="SM00060">
    <property type="entry name" value="FN3"/>
    <property type="match status" value="1"/>
</dbReference>
<keyword evidence="8" id="KW-0812">Transmembrane</keyword>
<dbReference type="Pfam" id="PF00704">
    <property type="entry name" value="Glyco_hydro_18"/>
    <property type="match status" value="1"/>
</dbReference>